<dbReference type="AlphaFoldDB" id="A0A0G4G104"/>
<feature type="region of interest" description="Disordered" evidence="3">
    <location>
        <begin position="220"/>
        <end position="341"/>
    </location>
</feature>
<accession>A0A0G4G104</accession>
<dbReference type="EMBL" id="CDMZ01000780">
    <property type="protein sequence ID" value="CEM21319.1"/>
    <property type="molecule type" value="Genomic_DNA"/>
</dbReference>
<sequence>MALLDEKDKKQSDSLQVILDDYLSGRDIEFGSPGQEPSEIFELQKELGKIIMEFCALGALTDVMRHIRRPLQEAEIAAVMKATLSALTYLHKSKKMHRDVKASNICLTADGRAKLVDFGVAARLESTWAKKSTQIGGKRGGGGGGGEGRERDKSRMPGGSADIWSLGITCVELAEGQPPLSHIHPVRAMFVISSTPPSGLSKPENWSDEFNSFVKRCLHPTSDGRADTSELLDHPFIRRGRPSSQSQTEQEGMGGASQAPSSPSSSQSPPGASKTKHLDVEDVDSRCRLSGSWVSVGTETPGEETEESSAPAVLLELAREAQKAEEEEARNPHSSRNGIGEQIALQALDAVAVPLAASAASAPGGGGWEGPSAVPVSLSGSEARKLSTSGDQWGTVERRPGPSAPVPSPPPEGPGLSTPPLQPQQAPLPGQSVWGAAGQRTVVRREDLLMVKQTIQQQQQQQQSTEVGGGGSSSSSGGQGSPSPEGGKEISGATARSAVQTQIHRPGGGGGGGKFMGFLFRGGAETGTEEGKVPGGRERSPTADDVEGGARDHSISAEVPRDTPSSSSSVPIVVSPSVQSDRTRVNSNRSLREKGDSIMVGGKGGEDSGSPLQTLQGASTAERTNSENPSAAGTTVRDSLLSAPESPFHRHSSIVISSEGYDPPELSEGLSIGEGGAEGGGDPLRASVQVPGDLSMDNLEEEGNLMAALESIRKGI</sequence>
<feature type="compositionally biased region" description="Low complexity" evidence="3">
    <location>
        <begin position="456"/>
        <end position="466"/>
    </location>
</feature>
<dbReference type="Pfam" id="PF00069">
    <property type="entry name" value="Pkinase"/>
    <property type="match status" value="1"/>
</dbReference>
<feature type="compositionally biased region" description="Pro residues" evidence="3">
    <location>
        <begin position="402"/>
        <end position="413"/>
    </location>
</feature>
<dbReference type="PANTHER" id="PTHR48012:SF2">
    <property type="entry name" value="STERILE20-LIKE KINASE, ISOFORM B"/>
    <property type="match status" value="1"/>
</dbReference>
<feature type="compositionally biased region" description="Basic and acidic residues" evidence="3">
    <location>
        <begin position="222"/>
        <end position="236"/>
    </location>
</feature>
<dbReference type="PANTHER" id="PTHR48012">
    <property type="entry name" value="STERILE20-LIKE KINASE, ISOFORM B-RELATED"/>
    <property type="match status" value="1"/>
</dbReference>
<feature type="compositionally biased region" description="Polar residues" evidence="3">
    <location>
        <begin position="610"/>
        <end position="637"/>
    </location>
</feature>
<feature type="compositionally biased region" description="Gly residues" evidence="3">
    <location>
        <begin position="137"/>
        <end position="146"/>
    </location>
</feature>
<feature type="compositionally biased region" description="Gly residues" evidence="3">
    <location>
        <begin position="672"/>
        <end position="682"/>
    </location>
</feature>
<keyword evidence="1" id="KW-0547">Nucleotide-binding</keyword>
<protein>
    <recommendedName>
        <fullName evidence="4">Protein kinase domain-containing protein</fullName>
    </recommendedName>
</protein>
<feature type="region of interest" description="Disordered" evidence="3">
    <location>
        <begin position="453"/>
        <end position="689"/>
    </location>
</feature>
<evidence type="ECO:0000256" key="3">
    <source>
        <dbReference type="SAM" id="MobiDB-lite"/>
    </source>
</evidence>
<evidence type="ECO:0000256" key="1">
    <source>
        <dbReference type="ARBA" id="ARBA00022741"/>
    </source>
</evidence>
<feature type="compositionally biased region" description="Low complexity" evidence="3">
    <location>
        <begin position="564"/>
        <end position="580"/>
    </location>
</feature>
<dbReference type="SMART" id="SM00220">
    <property type="entry name" value="S_TKc"/>
    <property type="match status" value="1"/>
</dbReference>
<dbReference type="InterPro" id="IPR000719">
    <property type="entry name" value="Prot_kinase_dom"/>
</dbReference>
<evidence type="ECO:0000256" key="2">
    <source>
        <dbReference type="ARBA" id="ARBA00022840"/>
    </source>
</evidence>
<feature type="compositionally biased region" description="Basic and acidic residues" evidence="3">
    <location>
        <begin position="276"/>
        <end position="287"/>
    </location>
</feature>
<dbReference type="InterPro" id="IPR011009">
    <property type="entry name" value="Kinase-like_dom_sf"/>
</dbReference>
<gene>
    <name evidence="5" type="ORF">Cvel_19612</name>
</gene>
<evidence type="ECO:0000259" key="4">
    <source>
        <dbReference type="PROSITE" id="PS50011"/>
    </source>
</evidence>
<proteinExistence type="predicted"/>
<dbReference type="Gene3D" id="1.10.510.10">
    <property type="entry name" value="Transferase(Phosphotransferase) domain 1"/>
    <property type="match status" value="1"/>
</dbReference>
<feature type="compositionally biased region" description="Gly residues" evidence="3">
    <location>
        <begin position="467"/>
        <end position="480"/>
    </location>
</feature>
<feature type="domain" description="Protein kinase" evidence="4">
    <location>
        <begin position="1"/>
        <end position="237"/>
    </location>
</feature>
<reference evidence="5" key="1">
    <citation type="submission" date="2014-11" db="EMBL/GenBank/DDBJ databases">
        <authorList>
            <person name="Otto D Thomas"/>
            <person name="Naeem Raeece"/>
        </authorList>
    </citation>
    <scope>NUCLEOTIDE SEQUENCE</scope>
</reference>
<name>A0A0G4G104_9ALVE</name>
<dbReference type="InterPro" id="IPR050629">
    <property type="entry name" value="STE20/SPS1-PAK"/>
</dbReference>
<dbReference type="GO" id="GO:0005737">
    <property type="term" value="C:cytoplasm"/>
    <property type="evidence" value="ECO:0007669"/>
    <property type="project" value="TreeGrafter"/>
</dbReference>
<feature type="region of interest" description="Disordered" evidence="3">
    <location>
        <begin position="357"/>
        <end position="439"/>
    </location>
</feature>
<feature type="region of interest" description="Disordered" evidence="3">
    <location>
        <begin position="131"/>
        <end position="160"/>
    </location>
</feature>
<organism evidence="5">
    <name type="scientific">Chromera velia CCMP2878</name>
    <dbReference type="NCBI Taxonomy" id="1169474"/>
    <lineage>
        <taxon>Eukaryota</taxon>
        <taxon>Sar</taxon>
        <taxon>Alveolata</taxon>
        <taxon>Colpodellida</taxon>
        <taxon>Chromeraceae</taxon>
        <taxon>Chromera</taxon>
    </lineage>
</organism>
<feature type="compositionally biased region" description="Low complexity" evidence="3">
    <location>
        <begin position="256"/>
        <end position="273"/>
    </location>
</feature>
<dbReference type="PROSITE" id="PS50011">
    <property type="entry name" value="PROTEIN_KINASE_DOM"/>
    <property type="match status" value="1"/>
</dbReference>
<dbReference type="GO" id="GO:0004674">
    <property type="term" value="F:protein serine/threonine kinase activity"/>
    <property type="evidence" value="ECO:0007669"/>
    <property type="project" value="TreeGrafter"/>
</dbReference>
<feature type="compositionally biased region" description="Basic and acidic residues" evidence="3">
    <location>
        <begin position="529"/>
        <end position="561"/>
    </location>
</feature>
<evidence type="ECO:0000313" key="5">
    <source>
        <dbReference type="EMBL" id="CEM21319.1"/>
    </source>
</evidence>
<dbReference type="GO" id="GO:0005524">
    <property type="term" value="F:ATP binding"/>
    <property type="evidence" value="ECO:0007669"/>
    <property type="project" value="UniProtKB-KW"/>
</dbReference>
<feature type="compositionally biased region" description="Low complexity" evidence="3">
    <location>
        <begin position="414"/>
        <end position="431"/>
    </location>
</feature>
<keyword evidence="2" id="KW-0067">ATP-binding</keyword>
<feature type="compositionally biased region" description="Gly residues" evidence="3">
    <location>
        <begin position="506"/>
        <end position="515"/>
    </location>
</feature>
<dbReference type="SUPFAM" id="SSF56112">
    <property type="entry name" value="Protein kinase-like (PK-like)"/>
    <property type="match status" value="1"/>
</dbReference>